<dbReference type="EMBL" id="DRBS01000318">
    <property type="protein sequence ID" value="HDD44901.1"/>
    <property type="molecule type" value="Genomic_DNA"/>
</dbReference>
<dbReference type="Proteomes" id="UP000886289">
    <property type="component" value="Unassembled WGS sequence"/>
</dbReference>
<gene>
    <name evidence="1" type="ORF">ENG63_08600</name>
</gene>
<proteinExistence type="predicted"/>
<organism evidence="1">
    <name type="scientific">Desulfofervidus auxilii</name>
    <dbReference type="NCBI Taxonomy" id="1621989"/>
    <lineage>
        <taxon>Bacteria</taxon>
        <taxon>Pseudomonadati</taxon>
        <taxon>Thermodesulfobacteriota</taxon>
        <taxon>Candidatus Desulfofervidia</taxon>
        <taxon>Candidatus Desulfofervidales</taxon>
        <taxon>Candidatus Desulfofervidaceae</taxon>
        <taxon>Candidatus Desulfofervidus</taxon>
    </lineage>
</organism>
<reference evidence="1" key="1">
    <citation type="journal article" date="2020" name="mSystems">
        <title>Genome- and Community-Level Interaction Insights into Carbon Utilization and Element Cycling Functions of Hydrothermarchaeota in Hydrothermal Sediment.</title>
        <authorList>
            <person name="Zhou Z."/>
            <person name="Liu Y."/>
            <person name="Xu W."/>
            <person name="Pan J."/>
            <person name="Luo Z.H."/>
            <person name="Li M."/>
        </authorList>
    </citation>
    <scope>NUCLEOTIDE SEQUENCE [LARGE SCALE GENOMIC DNA]</scope>
    <source>
        <strain evidence="1">HyVt-233</strain>
    </source>
</reference>
<evidence type="ECO:0008006" key="2">
    <source>
        <dbReference type="Google" id="ProtNLM"/>
    </source>
</evidence>
<accession>A0A7C0Y5G6</accession>
<dbReference type="AlphaFoldDB" id="A0A7C0Y5G6"/>
<comment type="caution">
    <text evidence="1">The sequence shown here is derived from an EMBL/GenBank/DDBJ whole genome shotgun (WGS) entry which is preliminary data.</text>
</comment>
<name>A0A7C0Y5G6_DESA2</name>
<protein>
    <recommendedName>
        <fullName evidence="2">EVE domain-containing protein</fullName>
    </recommendedName>
</protein>
<evidence type="ECO:0000313" key="1">
    <source>
        <dbReference type="EMBL" id="HDD44901.1"/>
    </source>
</evidence>
<sequence length="137" mass="15901">MAIYGIGADWSGENKVDEFVRDEKACIGWWIDDAPSLYKILKQMKIGDIIYVKSSPPGRLIIKAIGFVTNDEPFSYDEEAKEHGIYNCIKVKWIWLGEEDLGKIDDKYNVRNNTIYEEFNPEIQTKIVKMILDKLYS</sequence>